<accession>A0A1L7XJG6</accession>
<comment type="subcellular location">
    <subcellularLocation>
        <location evidence="2">Chromosome</location>
        <location evidence="2">Telomere</location>
    </subcellularLocation>
    <subcellularLocation>
        <location evidence="1">Nucleus</location>
    </subcellularLocation>
</comment>
<comment type="similarity">
    <text evidence="3">Belongs to the telombin family.</text>
</comment>
<keyword evidence="7" id="KW-0238">DNA-binding</keyword>
<dbReference type="GO" id="GO:0016233">
    <property type="term" value="P:telomere capping"/>
    <property type="evidence" value="ECO:0007669"/>
    <property type="project" value="TreeGrafter"/>
</dbReference>
<dbReference type="Proteomes" id="UP000184330">
    <property type="component" value="Unassembled WGS sequence"/>
</dbReference>
<organism evidence="12 13">
    <name type="scientific">Phialocephala subalpina</name>
    <dbReference type="NCBI Taxonomy" id="576137"/>
    <lineage>
        <taxon>Eukaryota</taxon>
        <taxon>Fungi</taxon>
        <taxon>Dikarya</taxon>
        <taxon>Ascomycota</taxon>
        <taxon>Pezizomycotina</taxon>
        <taxon>Leotiomycetes</taxon>
        <taxon>Helotiales</taxon>
        <taxon>Mollisiaceae</taxon>
        <taxon>Phialocephala</taxon>
        <taxon>Phialocephala fortinii species complex</taxon>
    </lineage>
</organism>
<dbReference type="GO" id="GO:0000783">
    <property type="term" value="C:nuclear telomere cap complex"/>
    <property type="evidence" value="ECO:0007669"/>
    <property type="project" value="TreeGrafter"/>
</dbReference>
<dbReference type="InterPro" id="IPR012340">
    <property type="entry name" value="NA-bd_OB-fold"/>
</dbReference>
<dbReference type="OrthoDB" id="2186770at2759"/>
<dbReference type="GO" id="GO:0010521">
    <property type="term" value="F:telomerase inhibitor activity"/>
    <property type="evidence" value="ECO:0007669"/>
    <property type="project" value="TreeGrafter"/>
</dbReference>
<evidence type="ECO:0000313" key="13">
    <source>
        <dbReference type="Proteomes" id="UP000184330"/>
    </source>
</evidence>
<dbReference type="InterPro" id="IPR011564">
    <property type="entry name" value="Telomer_end-bd_POT1/Cdc13"/>
</dbReference>
<sequence>MDSTQDSSSAQPPPPGFKTIKEIQNMANDVLRADCLVDVIGFIKDFQPPMETRGTSWKCTFEILDHSTRHESHGLKVVIFWPVKRMPVGIGAKDIVVIRKAKVQMWSGRLQVVANKASEFHFMPSKALPKSTSNAISAPWSSYRHENGKFNLPNANEIRYIIGINVHVDDMDLPSDPEFETNVKQAMTVISKKDKFSLLKDVKPENFYNILGQVIRIYDQSIGNLTLYLSDYTPNSKFHNYPWGEDIDAAGRDGDEYGYTKPKKKVEKSWPGPFGKLTIQLTLYDGHADFVRENVKIDDWVLLSNVQIKFGNMGGLLEGFLRGDRHRFEGKIQVRIMEKAETSDENDERWKAALRRKYEWLEKFKEQRQDMVDDAAGAGSKRKDGEEHTKGKSKKLRKEKRALAAKKAEELEANLAKRLNLNENIRCAFPDLPIVSFKDILKPAILLREDKTDEQPAPFTCGKYKAIARVVDYFPHRIEDFAVGHRPSEMDMLSDYSGGEDTDREEDLRVFRSGKGFSKKVWEWRFALQVEDASSKDSKERLWLMVDNHAAQGLLGLEDDASNLRGNQQLLTNLREQLFKLWGELEERKSATLPRQPANTKKETPPSSFQSSTSSPPRNIGGQPDLDSDDESSSILKELDVNVRMRMNDTVPGFKEDADLAPRNKAFTCCIKQYGVKVEEDDPTKADAGEGLRWQRMFSLFDTHII</sequence>
<dbReference type="GO" id="GO:0098505">
    <property type="term" value="F:G-rich strand telomeric DNA binding"/>
    <property type="evidence" value="ECO:0007669"/>
    <property type="project" value="TreeGrafter"/>
</dbReference>
<evidence type="ECO:0000259" key="11">
    <source>
        <dbReference type="Pfam" id="PF16686"/>
    </source>
</evidence>
<feature type="compositionally biased region" description="Basic and acidic residues" evidence="9">
    <location>
        <begin position="381"/>
        <end position="390"/>
    </location>
</feature>
<dbReference type="InterPro" id="IPR032042">
    <property type="entry name" value="POT1PC"/>
</dbReference>
<feature type="compositionally biased region" description="Low complexity" evidence="9">
    <location>
        <begin position="605"/>
        <end position="617"/>
    </location>
</feature>
<dbReference type="Gene3D" id="2.40.50.140">
    <property type="entry name" value="Nucleic acid-binding proteins"/>
    <property type="match status" value="2"/>
</dbReference>
<dbReference type="PANTHER" id="PTHR14513:SF0">
    <property type="entry name" value="PROTECTION OF TELOMERES PROTEIN 1"/>
    <property type="match status" value="1"/>
</dbReference>
<dbReference type="FunFam" id="2.40.50.140:FF:000303">
    <property type="entry name" value="Protection of telomeres protein 1"/>
    <property type="match status" value="1"/>
</dbReference>
<gene>
    <name evidence="12" type="ORF">PAC_15079</name>
</gene>
<evidence type="ECO:0000256" key="6">
    <source>
        <dbReference type="ARBA" id="ARBA00022895"/>
    </source>
</evidence>
<dbReference type="AlphaFoldDB" id="A0A1L7XJG6"/>
<dbReference type="EMBL" id="FJOG01000029">
    <property type="protein sequence ID" value="CZR65179.1"/>
    <property type="molecule type" value="Genomic_DNA"/>
</dbReference>
<dbReference type="Pfam" id="PF02765">
    <property type="entry name" value="POT1"/>
    <property type="match status" value="1"/>
</dbReference>
<evidence type="ECO:0000259" key="10">
    <source>
        <dbReference type="Pfam" id="PF02765"/>
    </source>
</evidence>
<protein>
    <recommendedName>
        <fullName evidence="4">Protection of telomeres protein 1</fullName>
    </recommendedName>
</protein>
<keyword evidence="8" id="KW-0539">Nucleus</keyword>
<evidence type="ECO:0000256" key="2">
    <source>
        <dbReference type="ARBA" id="ARBA00004574"/>
    </source>
</evidence>
<keyword evidence="5" id="KW-0158">Chromosome</keyword>
<evidence type="ECO:0000256" key="5">
    <source>
        <dbReference type="ARBA" id="ARBA00022454"/>
    </source>
</evidence>
<evidence type="ECO:0000256" key="4">
    <source>
        <dbReference type="ARBA" id="ARBA00015253"/>
    </source>
</evidence>
<keyword evidence="13" id="KW-1185">Reference proteome</keyword>
<dbReference type="InterPro" id="IPR028389">
    <property type="entry name" value="POT1"/>
</dbReference>
<dbReference type="PANTHER" id="PTHR14513">
    <property type="entry name" value="PROTECTION OF TELOMERES 1"/>
    <property type="match status" value="1"/>
</dbReference>
<dbReference type="SUPFAM" id="SSF50249">
    <property type="entry name" value="Nucleic acid-binding proteins"/>
    <property type="match status" value="2"/>
</dbReference>
<keyword evidence="6" id="KW-0779">Telomere</keyword>
<feature type="domain" description="Protection of telomeres protein 1 ssDNA-binding" evidence="11">
    <location>
        <begin position="198"/>
        <end position="362"/>
    </location>
</feature>
<evidence type="ECO:0000256" key="8">
    <source>
        <dbReference type="ARBA" id="ARBA00023242"/>
    </source>
</evidence>
<name>A0A1L7XJG6_9HELO</name>
<evidence type="ECO:0000256" key="9">
    <source>
        <dbReference type="SAM" id="MobiDB-lite"/>
    </source>
</evidence>
<proteinExistence type="inferred from homology"/>
<dbReference type="Pfam" id="PF16686">
    <property type="entry name" value="POT1PC"/>
    <property type="match status" value="1"/>
</dbReference>
<feature type="region of interest" description="Disordered" evidence="9">
    <location>
        <begin position="590"/>
        <end position="632"/>
    </location>
</feature>
<dbReference type="STRING" id="576137.A0A1L7XJG6"/>
<evidence type="ECO:0000256" key="1">
    <source>
        <dbReference type="ARBA" id="ARBA00004123"/>
    </source>
</evidence>
<reference evidence="12 13" key="1">
    <citation type="submission" date="2016-03" db="EMBL/GenBank/DDBJ databases">
        <authorList>
            <person name="Ploux O."/>
        </authorList>
    </citation>
    <scope>NUCLEOTIDE SEQUENCE [LARGE SCALE GENOMIC DNA]</scope>
    <source>
        <strain evidence="12 13">UAMH 11012</strain>
    </source>
</reference>
<evidence type="ECO:0000256" key="3">
    <source>
        <dbReference type="ARBA" id="ARBA00008442"/>
    </source>
</evidence>
<evidence type="ECO:0000256" key="7">
    <source>
        <dbReference type="ARBA" id="ARBA00023125"/>
    </source>
</evidence>
<feature type="domain" description="Telomeric single stranded DNA binding POT1/Cdc13" evidence="10">
    <location>
        <begin position="36"/>
        <end position="121"/>
    </location>
</feature>
<dbReference type="GO" id="GO:0032210">
    <property type="term" value="P:regulation of telomere maintenance via telomerase"/>
    <property type="evidence" value="ECO:0007669"/>
    <property type="project" value="TreeGrafter"/>
</dbReference>
<evidence type="ECO:0000313" key="12">
    <source>
        <dbReference type="EMBL" id="CZR65179.1"/>
    </source>
</evidence>
<feature type="region of interest" description="Disordered" evidence="9">
    <location>
        <begin position="376"/>
        <end position="399"/>
    </location>
</feature>